<keyword evidence="4" id="KW-1185">Reference proteome</keyword>
<evidence type="ECO:0000256" key="1">
    <source>
        <dbReference type="SAM" id="MobiDB-lite"/>
    </source>
</evidence>
<sequence length="268" mass="29573">MMPRYEVTGVGKDSGRKRRKKYSAIDENAASAAAEKDGTTVEAVTELPPEPPTERQMEYAISLGLTIPADVTKNEISDLISLAQDDDSLATPLTREAASRFGIELTQYTGEKNATETIWHHLSRAGKERELLTWLAYNTYLDITGSRNSQNRQLDDPVFSEIASELENDASIISSAQRQNVDRRRTKAYKAAAQLVRKKTEAKSAPESSTRGDKPKHDKQASPRETPPPRPSIKTPGQRQGCLSVIFGMAIIPAAIAAAYQWLPHILL</sequence>
<gene>
    <name evidence="3" type="ORF">FEI13_16125</name>
</gene>
<keyword evidence="2" id="KW-0812">Transmembrane</keyword>
<name>A0A5R8MEY3_9GAMM</name>
<keyword evidence="2" id="KW-1133">Transmembrane helix</keyword>
<accession>A0A5R8MEY3</accession>
<feature type="transmembrane region" description="Helical" evidence="2">
    <location>
        <begin position="242"/>
        <end position="263"/>
    </location>
</feature>
<dbReference type="Proteomes" id="UP000306973">
    <property type="component" value="Unassembled WGS sequence"/>
</dbReference>
<reference evidence="3 4" key="1">
    <citation type="journal article" date="2007" name="Int. J. Syst. Evol. Microbiol.">
        <title>Halomonas saccharevitans sp. nov., Halomonas arcis sp. nov. and Halomonas subterranea sp. nov., halophilic bacteria isolated from hypersaline environments of China.</title>
        <authorList>
            <person name="Xu X.W."/>
            <person name="Wu Y.H."/>
            <person name="Zhou Z."/>
            <person name="Wang C.S."/>
            <person name="Zhou Y.G."/>
            <person name="Zhang H.B."/>
            <person name="Wang Y."/>
            <person name="Wu M."/>
        </authorList>
    </citation>
    <scope>NUCLEOTIDE SEQUENCE [LARGE SCALE GENOMIC DNA]</scope>
    <source>
        <strain evidence="3 4">TBZ3</strain>
    </source>
</reference>
<proteinExistence type="predicted"/>
<dbReference type="RefSeq" id="WP_158294559.1">
    <property type="nucleotide sequence ID" value="NZ_VBUI01000029.1"/>
</dbReference>
<evidence type="ECO:0000313" key="3">
    <source>
        <dbReference type="EMBL" id="TLF47289.1"/>
    </source>
</evidence>
<feature type="region of interest" description="Disordered" evidence="1">
    <location>
        <begin position="1"/>
        <end position="53"/>
    </location>
</feature>
<keyword evidence="2" id="KW-0472">Membrane</keyword>
<dbReference type="EMBL" id="VBUI01000029">
    <property type="protein sequence ID" value="TLF47289.1"/>
    <property type="molecule type" value="Genomic_DNA"/>
</dbReference>
<dbReference type="AlphaFoldDB" id="A0A5R8MEY3"/>
<protein>
    <submittedName>
        <fullName evidence="3">Uncharacterized protein</fullName>
    </submittedName>
</protein>
<comment type="caution">
    <text evidence="3">The sequence shown here is derived from an EMBL/GenBank/DDBJ whole genome shotgun (WGS) entry which is preliminary data.</text>
</comment>
<evidence type="ECO:0000313" key="4">
    <source>
        <dbReference type="Proteomes" id="UP000306973"/>
    </source>
</evidence>
<organism evidence="3 4">
    <name type="scientific">Halomonas urmiana</name>
    <dbReference type="NCBI Taxonomy" id="490901"/>
    <lineage>
        <taxon>Bacteria</taxon>
        <taxon>Pseudomonadati</taxon>
        <taxon>Pseudomonadota</taxon>
        <taxon>Gammaproteobacteria</taxon>
        <taxon>Oceanospirillales</taxon>
        <taxon>Halomonadaceae</taxon>
        <taxon>Halomonas</taxon>
    </lineage>
</organism>
<feature type="region of interest" description="Disordered" evidence="1">
    <location>
        <begin position="194"/>
        <end position="238"/>
    </location>
</feature>
<evidence type="ECO:0000256" key="2">
    <source>
        <dbReference type="SAM" id="Phobius"/>
    </source>
</evidence>
<feature type="compositionally biased region" description="Basic and acidic residues" evidence="1">
    <location>
        <begin position="198"/>
        <end position="222"/>
    </location>
</feature>
<dbReference type="OrthoDB" id="5496004at2"/>